<evidence type="ECO:0000313" key="3">
    <source>
        <dbReference type="Proteomes" id="UP000651475"/>
    </source>
</evidence>
<keyword evidence="1" id="KW-0472">Membrane</keyword>
<dbReference type="EMBL" id="JACOOJ010000043">
    <property type="protein sequence ID" value="MBC5634634.1"/>
    <property type="molecule type" value="Genomic_DNA"/>
</dbReference>
<dbReference type="RefSeq" id="WP_186931241.1">
    <property type="nucleotide sequence ID" value="NZ_JACOOJ010000043.1"/>
</dbReference>
<protein>
    <recommendedName>
        <fullName evidence="4">DUF4760 domain-containing protein</fullName>
    </recommendedName>
</protein>
<comment type="caution">
    <text evidence="2">The sequence shown here is derived from an EMBL/GenBank/DDBJ whole genome shotgun (WGS) entry which is preliminary data.</text>
</comment>
<evidence type="ECO:0000313" key="2">
    <source>
        <dbReference type="EMBL" id="MBC5634634.1"/>
    </source>
</evidence>
<keyword evidence="1" id="KW-1133">Transmembrane helix</keyword>
<gene>
    <name evidence="2" type="ORF">H8S65_17955</name>
</gene>
<keyword evidence="1" id="KW-0812">Transmembrane</keyword>
<dbReference type="Proteomes" id="UP000651475">
    <property type="component" value="Unassembled WGS sequence"/>
</dbReference>
<reference evidence="2 3" key="1">
    <citation type="submission" date="2020-08" db="EMBL/GenBank/DDBJ databases">
        <title>Genome public.</title>
        <authorList>
            <person name="Liu C."/>
            <person name="Sun Q."/>
        </authorList>
    </citation>
    <scope>NUCLEOTIDE SEQUENCE [LARGE SCALE GENOMIC DNA]</scope>
    <source>
        <strain evidence="2 3">NSJ-79</strain>
    </source>
</reference>
<accession>A0ABR7DT56</accession>
<organism evidence="2 3">
    <name type="scientific">Parabacteroides hominis</name>
    <dbReference type="NCBI Taxonomy" id="2763057"/>
    <lineage>
        <taxon>Bacteria</taxon>
        <taxon>Pseudomonadati</taxon>
        <taxon>Bacteroidota</taxon>
        <taxon>Bacteroidia</taxon>
        <taxon>Bacteroidales</taxon>
        <taxon>Tannerellaceae</taxon>
        <taxon>Parabacteroides</taxon>
    </lineage>
</organism>
<keyword evidence="3" id="KW-1185">Reference proteome</keyword>
<name>A0ABR7DT56_9BACT</name>
<sequence>MKNSWMSLLALVFSTIALIITFLRIDVTITHESFIAIIASFVGAACTIIVGSQIYNSIETKRVINLLESKNNSLGKSINDSNIKLYSIEKDVRDLHKKMEESNLKIEDLYSICYYIEAYTKEKEYLLAGFEHYVKAIDKALIANSINYAKYYSMTLSWSIRDGIMYIIESKYEKIGLNSSSEFIIDKIMQSVQLRDNYSLIKKEFDEVVQLWSEFKDKLYKNTKRVGLNDLRDNH</sequence>
<evidence type="ECO:0000256" key="1">
    <source>
        <dbReference type="SAM" id="Phobius"/>
    </source>
</evidence>
<evidence type="ECO:0008006" key="4">
    <source>
        <dbReference type="Google" id="ProtNLM"/>
    </source>
</evidence>
<proteinExistence type="predicted"/>
<feature type="transmembrane region" description="Helical" evidence="1">
    <location>
        <begin position="34"/>
        <end position="55"/>
    </location>
</feature>